<reference evidence="4" key="1">
    <citation type="journal article" date="2019" name="Int. J. Syst. Evol. Microbiol.">
        <title>The Global Catalogue of Microorganisms (GCM) 10K type strain sequencing project: providing services to taxonomists for standard genome sequencing and annotation.</title>
        <authorList>
            <consortium name="The Broad Institute Genomics Platform"/>
            <consortium name="The Broad Institute Genome Sequencing Center for Infectious Disease"/>
            <person name="Wu L."/>
            <person name="Ma J."/>
        </authorList>
    </citation>
    <scope>NUCLEOTIDE SEQUENCE [LARGE SCALE GENOMIC DNA]</scope>
    <source>
        <strain evidence="4">NBRC 113072</strain>
    </source>
</reference>
<evidence type="ECO:0000313" key="3">
    <source>
        <dbReference type="EMBL" id="GMA41290.1"/>
    </source>
</evidence>
<evidence type="ECO:0000256" key="1">
    <source>
        <dbReference type="SAM" id="MobiDB-lite"/>
    </source>
</evidence>
<feature type="compositionally biased region" description="Gly residues" evidence="1">
    <location>
        <begin position="1"/>
        <end position="10"/>
    </location>
</feature>
<feature type="domain" description="HTH marR-type" evidence="2">
    <location>
        <begin position="42"/>
        <end position="96"/>
    </location>
</feature>
<dbReference type="InterPro" id="IPR036388">
    <property type="entry name" value="WH-like_DNA-bd_sf"/>
</dbReference>
<comment type="caution">
    <text evidence="3">The sequence shown here is derived from an EMBL/GenBank/DDBJ whole genome shotgun (WGS) entry which is preliminary data.</text>
</comment>
<dbReference type="EMBL" id="BSUO01000001">
    <property type="protein sequence ID" value="GMA41290.1"/>
    <property type="molecule type" value="Genomic_DNA"/>
</dbReference>
<evidence type="ECO:0000313" key="4">
    <source>
        <dbReference type="Proteomes" id="UP001157126"/>
    </source>
</evidence>
<dbReference type="InterPro" id="IPR000835">
    <property type="entry name" value="HTH_MarR-typ"/>
</dbReference>
<accession>A0ABQ6ITP8</accession>
<dbReference type="SUPFAM" id="SSF46785">
    <property type="entry name" value="Winged helix' DNA-binding domain"/>
    <property type="match status" value="2"/>
</dbReference>
<name>A0ABQ6ITP8_9MICO</name>
<sequence>MNGYSGGDGTVGRPDVGSSHASTISPDPPAMSVAESLRRVAGLTPAQRSVLTRLGSAGEPVTAAQLAGDAGIRSSSIRETLDALLAAGLVRRERLPVSGPGRPSFGYSSVVPTDVEGPLRMFLDVLGATVSVLRDTHPTPAAAARQIGVAWADRMVGEAIPDHRVHSARAYAHLRLADHMDKIAFFFSALGFGAAVSEDRREIECRACPFMRAGQVDGLMCEVHRGMAARVVETTSRGRATARLEPWATQSSCHMVLSEK</sequence>
<protein>
    <recommendedName>
        <fullName evidence="2">HTH marR-type domain-containing protein</fullName>
    </recommendedName>
</protein>
<dbReference type="RefSeq" id="WP_284304846.1">
    <property type="nucleotide sequence ID" value="NZ_BSUO01000001.1"/>
</dbReference>
<gene>
    <name evidence="3" type="ORF">GCM10025883_33350</name>
</gene>
<feature type="region of interest" description="Disordered" evidence="1">
    <location>
        <begin position="1"/>
        <end position="32"/>
    </location>
</feature>
<dbReference type="Gene3D" id="1.10.10.10">
    <property type="entry name" value="Winged helix-like DNA-binding domain superfamily/Winged helix DNA-binding domain"/>
    <property type="match status" value="1"/>
</dbReference>
<proteinExistence type="predicted"/>
<evidence type="ECO:0000259" key="2">
    <source>
        <dbReference type="Pfam" id="PF12802"/>
    </source>
</evidence>
<dbReference type="InterPro" id="IPR036390">
    <property type="entry name" value="WH_DNA-bd_sf"/>
</dbReference>
<keyword evidence="4" id="KW-1185">Reference proteome</keyword>
<dbReference type="Proteomes" id="UP001157126">
    <property type="component" value="Unassembled WGS sequence"/>
</dbReference>
<organism evidence="3 4">
    <name type="scientific">Mobilicoccus caccae</name>
    <dbReference type="NCBI Taxonomy" id="1859295"/>
    <lineage>
        <taxon>Bacteria</taxon>
        <taxon>Bacillati</taxon>
        <taxon>Actinomycetota</taxon>
        <taxon>Actinomycetes</taxon>
        <taxon>Micrococcales</taxon>
        <taxon>Dermatophilaceae</taxon>
        <taxon>Mobilicoccus</taxon>
    </lineage>
</organism>
<dbReference type="Pfam" id="PF12802">
    <property type="entry name" value="MarR_2"/>
    <property type="match status" value="1"/>
</dbReference>